<dbReference type="GO" id="GO:0005886">
    <property type="term" value="C:plasma membrane"/>
    <property type="evidence" value="ECO:0007669"/>
    <property type="project" value="UniProtKB-SubCell"/>
</dbReference>
<evidence type="ECO:0008006" key="11">
    <source>
        <dbReference type="Google" id="ProtNLM"/>
    </source>
</evidence>
<evidence type="ECO:0000256" key="3">
    <source>
        <dbReference type="ARBA" id="ARBA00022676"/>
    </source>
</evidence>
<accession>A0A2M7UH39</accession>
<proteinExistence type="predicted"/>
<evidence type="ECO:0000256" key="4">
    <source>
        <dbReference type="ARBA" id="ARBA00022679"/>
    </source>
</evidence>
<reference evidence="10" key="1">
    <citation type="submission" date="2017-09" db="EMBL/GenBank/DDBJ databases">
        <title>Depth-based differentiation of microbial function through sediment-hosted aquifers and enrichment of novel symbionts in the deep terrestrial subsurface.</title>
        <authorList>
            <person name="Probst A.J."/>
            <person name="Ladd B."/>
            <person name="Jarett J.K."/>
            <person name="Geller-Mcgrath D.E."/>
            <person name="Sieber C.M.K."/>
            <person name="Emerson J.B."/>
            <person name="Anantharaman K."/>
            <person name="Thomas B.C."/>
            <person name="Malmstrom R."/>
            <person name="Stieglmeier M."/>
            <person name="Klingl A."/>
            <person name="Woyke T."/>
            <person name="Ryan C.M."/>
            <person name="Banfield J.F."/>
        </authorList>
    </citation>
    <scope>NUCLEOTIDE SEQUENCE [LARGE SCALE GENOMIC DNA]</scope>
</reference>
<organism evidence="9 10">
    <name type="scientific">Candidatus Portnoybacteria bacterium CG_4_10_14_0_2_um_filter_39_11</name>
    <dbReference type="NCBI Taxonomy" id="1974797"/>
    <lineage>
        <taxon>Bacteria</taxon>
        <taxon>Candidatus Portnoyibacteriota</taxon>
    </lineage>
</organism>
<evidence type="ECO:0000313" key="9">
    <source>
        <dbReference type="EMBL" id="PIZ70531.1"/>
    </source>
</evidence>
<evidence type="ECO:0000256" key="8">
    <source>
        <dbReference type="SAM" id="Phobius"/>
    </source>
</evidence>
<feature type="transmembrane region" description="Helical" evidence="8">
    <location>
        <begin position="432"/>
        <end position="450"/>
    </location>
</feature>
<feature type="transmembrane region" description="Helical" evidence="8">
    <location>
        <begin position="126"/>
        <end position="146"/>
    </location>
</feature>
<dbReference type="EMBL" id="PFOI01000047">
    <property type="protein sequence ID" value="PIZ70531.1"/>
    <property type="molecule type" value="Genomic_DNA"/>
</dbReference>
<keyword evidence="3" id="KW-0328">Glycosyltransferase</keyword>
<feature type="transmembrane region" description="Helical" evidence="8">
    <location>
        <begin position="85"/>
        <end position="106"/>
    </location>
</feature>
<dbReference type="GO" id="GO:0016763">
    <property type="term" value="F:pentosyltransferase activity"/>
    <property type="evidence" value="ECO:0007669"/>
    <property type="project" value="TreeGrafter"/>
</dbReference>
<dbReference type="InterPro" id="IPR050297">
    <property type="entry name" value="LipidA_mod_glycosyltrf_83"/>
</dbReference>
<feature type="transmembrane region" description="Helical" evidence="8">
    <location>
        <begin position="318"/>
        <end position="339"/>
    </location>
</feature>
<keyword evidence="5 8" id="KW-0812">Transmembrane</keyword>
<gene>
    <name evidence="9" type="ORF">COY09_02745</name>
</gene>
<feature type="transmembrane region" description="Helical" evidence="8">
    <location>
        <begin position="6"/>
        <end position="24"/>
    </location>
</feature>
<keyword evidence="2" id="KW-1003">Cell membrane</keyword>
<evidence type="ECO:0000256" key="2">
    <source>
        <dbReference type="ARBA" id="ARBA00022475"/>
    </source>
</evidence>
<comment type="caution">
    <text evidence="9">The sequence shown here is derived from an EMBL/GenBank/DDBJ whole genome shotgun (WGS) entry which is preliminary data.</text>
</comment>
<feature type="transmembrane region" description="Helical" evidence="8">
    <location>
        <begin position="184"/>
        <end position="212"/>
    </location>
</feature>
<dbReference type="GO" id="GO:0010041">
    <property type="term" value="P:response to iron(III) ion"/>
    <property type="evidence" value="ECO:0007669"/>
    <property type="project" value="TreeGrafter"/>
</dbReference>
<dbReference type="GO" id="GO:0009103">
    <property type="term" value="P:lipopolysaccharide biosynthetic process"/>
    <property type="evidence" value="ECO:0007669"/>
    <property type="project" value="UniProtKB-ARBA"/>
</dbReference>
<dbReference type="AlphaFoldDB" id="A0A2M7UH39"/>
<dbReference type="PANTHER" id="PTHR33908">
    <property type="entry name" value="MANNOSYLTRANSFERASE YKCB-RELATED"/>
    <property type="match status" value="1"/>
</dbReference>
<evidence type="ECO:0000256" key="6">
    <source>
        <dbReference type="ARBA" id="ARBA00022989"/>
    </source>
</evidence>
<evidence type="ECO:0000256" key="5">
    <source>
        <dbReference type="ARBA" id="ARBA00022692"/>
    </source>
</evidence>
<protein>
    <recommendedName>
        <fullName evidence="11">Glycosyltransferase RgtA/B/C/D-like domain-containing protein</fullName>
    </recommendedName>
</protein>
<sequence length="578" mass="66186">MSKKIIIFGALVIIMAIAAFFRVWQLDKIPPGIYPDEAMNGTNALDVARDNQFKVYYPENNGREGLLINILALTFKYGHFQPTAVILRIWSVIFGTLTVLGLYLLVKELFYQPALLTPSPNKKNRWLSMSECLALTSAFLLAISFWHVNFSRISFRAILAPFLMVFCFYFLWRYFRRGKILSLILSGIFFGLGFYTYIAFRVVPALIIIAWLPRLWPWWKCHRKNKNCCSPETQQYCQPTKWQHLITYILVILIVITPIARFFIIHPEQFMGRASDVAVWKTNNPIKDSALSIVKTLGMFNIHGDCNWRHNYACQPQLLWPEGIFFLIGLILIIRNIILRIKKKTQQLFPNFHVSIFILSWFVFMLLPATLTAEGLPHALRALGVIPIAYVLTALGLIMPYTWAQNKLNATINASQIGLKNQPINQIKRIKIFLAILLVLILAALGVYQYQKYFVGWANDPNVASAFTQSYVQIGQFLNFYADKGVPRYVIVNENGTLVNGIPVSAQTIKYITYDKGEITYLLPSQLDKIQVSKDKKVNALIVLMQDDPILLKEIQQQFPKNITGSAASFGEFRFISI</sequence>
<keyword evidence="7 8" id="KW-0472">Membrane</keyword>
<dbReference type="PANTHER" id="PTHR33908:SF3">
    <property type="entry name" value="UNDECAPRENYL PHOSPHATE-ALPHA-4-AMINO-4-DEOXY-L-ARABINOSE ARABINOSYL TRANSFERASE"/>
    <property type="match status" value="1"/>
</dbReference>
<evidence type="ECO:0000256" key="7">
    <source>
        <dbReference type="ARBA" id="ARBA00023136"/>
    </source>
</evidence>
<evidence type="ECO:0000256" key="1">
    <source>
        <dbReference type="ARBA" id="ARBA00004651"/>
    </source>
</evidence>
<dbReference type="Proteomes" id="UP000231071">
    <property type="component" value="Unassembled WGS sequence"/>
</dbReference>
<comment type="subcellular location">
    <subcellularLocation>
        <location evidence="1">Cell membrane</location>
        <topology evidence="1">Multi-pass membrane protein</topology>
    </subcellularLocation>
</comment>
<name>A0A2M7UH39_9BACT</name>
<feature type="transmembrane region" description="Helical" evidence="8">
    <location>
        <begin position="379"/>
        <end position="399"/>
    </location>
</feature>
<feature type="transmembrane region" description="Helical" evidence="8">
    <location>
        <begin position="245"/>
        <end position="265"/>
    </location>
</feature>
<feature type="transmembrane region" description="Helical" evidence="8">
    <location>
        <begin position="153"/>
        <end position="172"/>
    </location>
</feature>
<keyword evidence="6 8" id="KW-1133">Transmembrane helix</keyword>
<keyword evidence="4" id="KW-0808">Transferase</keyword>
<feature type="transmembrane region" description="Helical" evidence="8">
    <location>
        <begin position="351"/>
        <end position="373"/>
    </location>
</feature>
<evidence type="ECO:0000313" key="10">
    <source>
        <dbReference type="Proteomes" id="UP000231071"/>
    </source>
</evidence>